<evidence type="ECO:0000256" key="8">
    <source>
        <dbReference type="PROSITE-ProRule" id="PRU00259"/>
    </source>
</evidence>
<dbReference type="Pfam" id="PF00514">
    <property type="entry name" value="Arm"/>
    <property type="match status" value="3"/>
</dbReference>
<evidence type="ECO:0000256" key="2">
    <source>
        <dbReference type="ARBA" id="ARBA00005462"/>
    </source>
</evidence>
<evidence type="ECO:0000256" key="5">
    <source>
        <dbReference type="ARBA" id="ARBA00023136"/>
    </source>
</evidence>
<dbReference type="GO" id="GO:0043495">
    <property type="term" value="F:protein-membrane adaptor activity"/>
    <property type="evidence" value="ECO:0007669"/>
    <property type="project" value="InterPro"/>
</dbReference>
<dbReference type="InterPro" id="IPR016024">
    <property type="entry name" value="ARM-type_fold"/>
</dbReference>
<dbReference type="AlphaFoldDB" id="A0AAD9JL13"/>
<evidence type="ECO:0000256" key="3">
    <source>
        <dbReference type="ARBA" id="ARBA00022554"/>
    </source>
</evidence>
<dbReference type="GO" id="GO:0071562">
    <property type="term" value="P:nucleus-vacuole junction assembly"/>
    <property type="evidence" value="ECO:0007669"/>
    <property type="project" value="InterPro"/>
</dbReference>
<dbReference type="PANTHER" id="PTHR47249:SF1">
    <property type="entry name" value="VACUOLAR PROTEIN 8"/>
    <property type="match status" value="1"/>
</dbReference>
<keyword evidence="3" id="KW-0926">Vacuole</keyword>
<feature type="repeat" description="ARM" evidence="8">
    <location>
        <begin position="391"/>
        <end position="427"/>
    </location>
</feature>
<organism evidence="9 10">
    <name type="scientific">Paralvinella palmiformis</name>
    <dbReference type="NCBI Taxonomy" id="53620"/>
    <lineage>
        <taxon>Eukaryota</taxon>
        <taxon>Metazoa</taxon>
        <taxon>Spiralia</taxon>
        <taxon>Lophotrochozoa</taxon>
        <taxon>Annelida</taxon>
        <taxon>Polychaeta</taxon>
        <taxon>Sedentaria</taxon>
        <taxon>Canalipalpata</taxon>
        <taxon>Terebellida</taxon>
        <taxon>Terebelliformia</taxon>
        <taxon>Alvinellidae</taxon>
        <taxon>Paralvinella</taxon>
    </lineage>
</organism>
<name>A0AAD9JL13_9ANNE</name>
<accession>A0AAD9JL13</accession>
<comment type="similarity">
    <text evidence="2">Belongs to the beta-catenin family.</text>
</comment>
<evidence type="ECO:0000256" key="6">
    <source>
        <dbReference type="ARBA" id="ARBA00023288"/>
    </source>
</evidence>
<dbReference type="Gene3D" id="1.25.10.10">
    <property type="entry name" value="Leucine-rich Repeat Variant"/>
    <property type="match status" value="2"/>
</dbReference>
<protein>
    <recommendedName>
        <fullName evidence="7">Vacuolar protein 8</fullName>
    </recommendedName>
</protein>
<evidence type="ECO:0000313" key="9">
    <source>
        <dbReference type="EMBL" id="KAK2154607.1"/>
    </source>
</evidence>
<keyword evidence="4" id="KW-0677">Repeat</keyword>
<dbReference type="SMART" id="SM00185">
    <property type="entry name" value="ARM"/>
    <property type="match status" value="6"/>
</dbReference>
<feature type="repeat" description="ARM" evidence="8">
    <location>
        <begin position="225"/>
        <end position="267"/>
    </location>
</feature>
<dbReference type="Proteomes" id="UP001208570">
    <property type="component" value="Unassembled WGS sequence"/>
</dbReference>
<feature type="repeat" description="ARM" evidence="8">
    <location>
        <begin position="266"/>
        <end position="304"/>
    </location>
</feature>
<evidence type="ECO:0000256" key="4">
    <source>
        <dbReference type="ARBA" id="ARBA00022737"/>
    </source>
</evidence>
<evidence type="ECO:0000256" key="7">
    <source>
        <dbReference type="ARBA" id="ARBA00026209"/>
    </source>
</evidence>
<evidence type="ECO:0000256" key="1">
    <source>
        <dbReference type="ARBA" id="ARBA00004592"/>
    </source>
</evidence>
<dbReference type="InterPro" id="IPR000225">
    <property type="entry name" value="Armadillo"/>
</dbReference>
<dbReference type="InterPro" id="IPR011989">
    <property type="entry name" value="ARM-like"/>
</dbReference>
<dbReference type="InterPro" id="IPR045156">
    <property type="entry name" value="Vac8"/>
</dbReference>
<keyword evidence="6" id="KW-0449">Lipoprotein</keyword>
<dbReference type="GO" id="GO:0005774">
    <property type="term" value="C:vacuolar membrane"/>
    <property type="evidence" value="ECO:0007669"/>
    <property type="project" value="UniProtKB-SubCell"/>
</dbReference>
<dbReference type="PANTHER" id="PTHR47249">
    <property type="entry name" value="VACUOLAR PROTEIN 8"/>
    <property type="match status" value="1"/>
</dbReference>
<evidence type="ECO:0000313" key="10">
    <source>
        <dbReference type="Proteomes" id="UP001208570"/>
    </source>
</evidence>
<comment type="subcellular location">
    <subcellularLocation>
        <location evidence="1">Vacuole membrane</location>
        <topology evidence="1">Lipid-anchor</topology>
    </subcellularLocation>
</comment>
<dbReference type="SUPFAM" id="SSF48371">
    <property type="entry name" value="ARM repeat"/>
    <property type="match status" value="1"/>
</dbReference>
<proteinExistence type="inferred from homology"/>
<sequence length="554" mass="61394">MSKLKAPEPEFYEFQKKPPSLLDELVQLLQRLLDYCLCCLTCGCYPGNGNGFQGDILETALTEEERVSVRNLLRYLDSAVAKHPTINDERLRALCILTYSGNQELQRSAALCFVELSERMRDGLTEIQMEPLVVLLRSRDIQIEKAATLAVSNFVLNGPESNKKLILSSGVLAPLIQLLQSENTEVQCNTCGCITTIVTTGKYTCYYMITLITTNQSKRELVTSGGIAPLIELVNSYDIRVKRNATGALLNLTHLQSSRNELVRQGALPVLIQALHSDDPEVQYYSIAALSNFAVHEKHRTMMVAVGHFDIIFQLIKLLGCVREKVLCQACLALRNLASDADNQVLIVELGSLPFLHLVMKHYLKETLAASVACLRNLSIHRANEAIITSGAVEALVTVLMESRTEISVLGEVTAALAVLTDEEEARLRLLGIHPSLTLHTLLSLAKDSQSTEVSYNCAGAVGQLSLSELPQEVLRENTAGFMGYLEKFMISDDPSNLHMALWTLNQLLKYESFLKIFRASSLEPLLHRYSVQGQSEAIQELADSALIRLKQST</sequence>
<keyword evidence="10" id="KW-1185">Reference proteome</keyword>
<dbReference type="PROSITE" id="PS50176">
    <property type="entry name" value="ARM_REPEAT"/>
    <property type="match status" value="3"/>
</dbReference>
<dbReference type="EMBL" id="JAODUP010000263">
    <property type="protein sequence ID" value="KAK2154607.1"/>
    <property type="molecule type" value="Genomic_DNA"/>
</dbReference>
<comment type="caution">
    <text evidence="9">The sequence shown here is derived from an EMBL/GenBank/DDBJ whole genome shotgun (WGS) entry which is preliminary data.</text>
</comment>
<reference evidence="9" key="1">
    <citation type="journal article" date="2023" name="Mol. Biol. Evol.">
        <title>Third-Generation Sequencing Reveals the Adaptive Role of the Epigenome in Three Deep-Sea Polychaetes.</title>
        <authorList>
            <person name="Perez M."/>
            <person name="Aroh O."/>
            <person name="Sun Y."/>
            <person name="Lan Y."/>
            <person name="Juniper S.K."/>
            <person name="Young C.R."/>
            <person name="Angers B."/>
            <person name="Qian P.Y."/>
        </authorList>
    </citation>
    <scope>NUCLEOTIDE SEQUENCE</scope>
    <source>
        <strain evidence="9">P08H-3</strain>
    </source>
</reference>
<keyword evidence="5" id="KW-0472">Membrane</keyword>
<gene>
    <name evidence="9" type="ORF">LSH36_263g01001</name>
</gene>